<evidence type="ECO:0008006" key="4">
    <source>
        <dbReference type="Google" id="ProtNLM"/>
    </source>
</evidence>
<keyword evidence="3" id="KW-1185">Reference proteome</keyword>
<evidence type="ECO:0000256" key="1">
    <source>
        <dbReference type="SAM" id="SignalP"/>
    </source>
</evidence>
<keyword evidence="1" id="KW-0732">Signal</keyword>
<accession>A0A7W6E2T3</accession>
<feature type="signal peptide" evidence="1">
    <location>
        <begin position="1"/>
        <end position="20"/>
    </location>
</feature>
<proteinExistence type="predicted"/>
<organism evidence="2 3">
    <name type="scientific">Sulfitobacter undariae</name>
    <dbReference type="NCBI Taxonomy" id="1563671"/>
    <lineage>
        <taxon>Bacteria</taxon>
        <taxon>Pseudomonadati</taxon>
        <taxon>Pseudomonadota</taxon>
        <taxon>Alphaproteobacteria</taxon>
        <taxon>Rhodobacterales</taxon>
        <taxon>Roseobacteraceae</taxon>
        <taxon>Sulfitobacter</taxon>
    </lineage>
</organism>
<dbReference type="EMBL" id="JACIEI010000003">
    <property type="protein sequence ID" value="MBB3993727.1"/>
    <property type="molecule type" value="Genomic_DNA"/>
</dbReference>
<sequence>MKILTSLVVCAGLVAGCTSADDRILFDGQYFNAKVRKVEKQRDVFTVAVKPVSKSLDGALQAGVYGATVYCVNSFGSSDIIWTAGPDVPQSQLNIVKDVLTLQGRCPSGQ</sequence>
<dbReference type="RefSeq" id="WP_184564076.1">
    <property type="nucleotide sequence ID" value="NZ_JACIEI010000003.1"/>
</dbReference>
<evidence type="ECO:0000313" key="2">
    <source>
        <dbReference type="EMBL" id="MBB3993727.1"/>
    </source>
</evidence>
<comment type="caution">
    <text evidence="2">The sequence shown here is derived from an EMBL/GenBank/DDBJ whole genome shotgun (WGS) entry which is preliminary data.</text>
</comment>
<dbReference type="PROSITE" id="PS51257">
    <property type="entry name" value="PROKAR_LIPOPROTEIN"/>
    <property type="match status" value="1"/>
</dbReference>
<dbReference type="Proteomes" id="UP000530268">
    <property type="component" value="Unassembled WGS sequence"/>
</dbReference>
<gene>
    <name evidence="2" type="ORF">GGR95_001358</name>
</gene>
<reference evidence="2 3" key="1">
    <citation type="submission" date="2020-08" db="EMBL/GenBank/DDBJ databases">
        <title>Genomic Encyclopedia of Type Strains, Phase IV (KMG-IV): sequencing the most valuable type-strain genomes for metagenomic binning, comparative biology and taxonomic classification.</title>
        <authorList>
            <person name="Goeker M."/>
        </authorList>
    </citation>
    <scope>NUCLEOTIDE SEQUENCE [LARGE SCALE GENOMIC DNA]</scope>
    <source>
        <strain evidence="2 3">DSM 102234</strain>
    </source>
</reference>
<feature type="chain" id="PRO_5030911386" description="Lipoprotein" evidence="1">
    <location>
        <begin position="21"/>
        <end position="110"/>
    </location>
</feature>
<protein>
    <recommendedName>
        <fullName evidence="4">Lipoprotein</fullName>
    </recommendedName>
</protein>
<evidence type="ECO:0000313" key="3">
    <source>
        <dbReference type="Proteomes" id="UP000530268"/>
    </source>
</evidence>
<dbReference type="AlphaFoldDB" id="A0A7W6E2T3"/>
<name>A0A7W6E2T3_9RHOB</name>